<keyword evidence="2" id="KW-1133">Transmembrane helix</keyword>
<dbReference type="EMBL" id="RQSP01000009">
    <property type="protein sequence ID" value="KAB5607649.1"/>
    <property type="molecule type" value="Genomic_DNA"/>
</dbReference>
<keyword evidence="1" id="KW-0853">WD repeat</keyword>
<dbReference type="Gene3D" id="2.130.10.10">
    <property type="entry name" value="YVTN repeat-like/Quinoprotein amine dehydrogenase"/>
    <property type="match status" value="2"/>
</dbReference>
<dbReference type="Proteomes" id="UP000326336">
    <property type="component" value="Unassembled WGS sequence"/>
</dbReference>
<keyword evidence="2" id="KW-0472">Membrane</keyword>
<dbReference type="SUPFAM" id="SSF82171">
    <property type="entry name" value="DPP6 N-terminal domain-like"/>
    <property type="match status" value="1"/>
</dbReference>
<comment type="caution">
    <text evidence="3">The sequence shown here is derived from an EMBL/GenBank/DDBJ whole genome shotgun (WGS) entry which is preliminary data.</text>
</comment>
<proteinExistence type="predicted"/>
<accession>A0A5N5RKZ4</accession>
<dbReference type="AlphaFoldDB" id="A0A5N5RKZ4"/>
<keyword evidence="2" id="KW-0812">Transmembrane</keyword>
<dbReference type="OrthoDB" id="134501at2"/>
<evidence type="ECO:0000256" key="2">
    <source>
        <dbReference type="SAM" id="Phobius"/>
    </source>
</evidence>
<reference evidence="3 4" key="1">
    <citation type="journal article" date="2019" name="Int. J. Syst. Evol. Microbiol.">
        <title>Bifidobacterium jacchi sp. nov., isolated from the faeces of a baby common marmoset (Callithrix jacchus).</title>
        <authorList>
            <person name="Modesto M."/>
            <person name="Watanabe K."/>
            <person name="Arita M."/>
            <person name="Satti M."/>
            <person name="Oki K."/>
            <person name="Sciavilla P."/>
            <person name="Patavino C."/>
            <person name="Camma C."/>
            <person name="Michelini S."/>
            <person name="Sgorbati B."/>
            <person name="Mattarelli P."/>
        </authorList>
    </citation>
    <scope>NUCLEOTIDE SEQUENCE [LARGE SCALE GENOMIC DNA]</scope>
    <source>
        <strain evidence="3 4">MRM 9.3</strain>
    </source>
</reference>
<gene>
    <name evidence="3" type="ORF">EHS19_04105</name>
</gene>
<feature type="transmembrane region" description="Helical" evidence="2">
    <location>
        <begin position="208"/>
        <end position="229"/>
    </location>
</feature>
<evidence type="ECO:0000313" key="4">
    <source>
        <dbReference type="Proteomes" id="UP000326336"/>
    </source>
</evidence>
<sequence>MPKTVMIVAHGNDAAAAREAAAAAVSQRKGITMDMVVPAFAPAIAPAEAARFDMVVIVLSTPAVRSAAFVDHINAVARAARTVVPVRVDAMRPEWAGPDVDKYNCADFSMPPGPARVARWNDLFRLNVASYDDFNALRANAERWSRNGGGNDFLTQDPHRAGESARLVERMALDPFARPTEEIREYVARSVSYAAAARRRRIWSNVRVAVAVVLVAAFVAGTILFTRWANRRYIASMQSVSRFQMDSAPEFTTFRTIQAAEAGGVDETAALETIRDGLSHEWTVADIGVENAAQNDYTGSGLFSDDGRRFVTQASGGVLRIWDVATAKPLKAWHVSQGSYDFSISADGNTAAVTGDGGLALVDLGNGSTNVIDAGTPVQSRVAMAADASRIMIDEGDHVAMWDRDDGLRASKVTGEVLDVGRTDDGLRALVRDGGTVHVIGERMDAAIGGLKLPDGDGEFVYGAIGADGTILVVDAGRLLVARHGGMADVLAPVGAATRDAPLGLAVAADGRVAAVSTSQDGVRLIDLGTGTDLDVVCGATTAVIYPEFSRNGLLACGNGLVSTIQSVENLTPASAQPGRASVSNTVTPHAGADGTVDASVDGLMVTVTTPSGTANATIPAQDGAIAVAALTSQGDAVAVGTTSGNVFAWDIVAVDGAQPTLTQVRRWSAPDGDTVDRLGWSEDLSTFVAHTASGWWTPWSLHGTATLTGATAAAVARMPACWPSSSMTVFGGPFAKRHGLVECTSAPVASETTSDNKAGA</sequence>
<dbReference type="PROSITE" id="PS50082">
    <property type="entry name" value="WD_REPEATS_2"/>
    <property type="match status" value="1"/>
</dbReference>
<evidence type="ECO:0000256" key="1">
    <source>
        <dbReference type="PROSITE-ProRule" id="PRU00221"/>
    </source>
</evidence>
<keyword evidence="4" id="KW-1185">Reference proteome</keyword>
<dbReference type="InterPro" id="IPR001680">
    <property type="entry name" value="WD40_rpt"/>
</dbReference>
<evidence type="ECO:0008006" key="5">
    <source>
        <dbReference type="Google" id="ProtNLM"/>
    </source>
</evidence>
<dbReference type="RefSeq" id="WP_151916516.1">
    <property type="nucleotide sequence ID" value="NZ_RQSP01000009.1"/>
</dbReference>
<feature type="repeat" description="WD" evidence="1">
    <location>
        <begin position="303"/>
        <end position="332"/>
    </location>
</feature>
<evidence type="ECO:0000313" key="3">
    <source>
        <dbReference type="EMBL" id="KAB5607649.1"/>
    </source>
</evidence>
<name>A0A5N5RKZ4_9BIFI</name>
<protein>
    <recommendedName>
        <fullName evidence="5">TIR domain-containing protein</fullName>
    </recommendedName>
</protein>
<dbReference type="InterPro" id="IPR015943">
    <property type="entry name" value="WD40/YVTN_repeat-like_dom_sf"/>
</dbReference>
<organism evidence="3 4">
    <name type="scientific">Bifidobacterium jacchi</name>
    <dbReference type="NCBI Taxonomy" id="2490545"/>
    <lineage>
        <taxon>Bacteria</taxon>
        <taxon>Bacillati</taxon>
        <taxon>Actinomycetota</taxon>
        <taxon>Actinomycetes</taxon>
        <taxon>Bifidobacteriales</taxon>
        <taxon>Bifidobacteriaceae</taxon>
        <taxon>Bifidobacterium</taxon>
    </lineage>
</organism>